<accession>A0ABY1LBI0</accession>
<feature type="domain" description="AAA+ ATPase" evidence="1">
    <location>
        <begin position="338"/>
        <end position="477"/>
    </location>
</feature>
<dbReference type="InterPro" id="IPR003959">
    <property type="entry name" value="ATPase_AAA_core"/>
</dbReference>
<name>A0ABY1LBI0_9FLAO</name>
<sequence length="557" mass="64714">MEIKTQKQILQTIGEVYEQAKNCQLEQSFLSTVKDELVILSQYFRTTEEQSFFIAVVFTLNYKGELADLNNLSEYFNCNPLRMLEFHQDLEFLCSNGFFLKEKSKRALKIAGAGERYTVEEKISEAILLQLPIPKIKKKEVKNIIDLLEQLHILGTKRDEDLISTMTLFRETEFHLEKNIHLPLIKKVKQLGFKTEENYLFLYLVWKTISGSSTSDIGTVLDGIYDQKQKRIQEMQKMMNDEHTLIKHNFIEIVPADFFNDTEMKLTDVSLQFLNDCDIKLFIKKKKRNNVIEPSDIIQRELIFDLEEMKQLETLNNLLQEEKFIETQKRLKEKGLPEGITVLLHGQPGTGKTEVVNQLAKATNRQIMKVDISQTKSKWFGESEKIIKRIFTDYQAFSKDCDQTPILLFNEADAIISKRKELNSSNVAQTENTLQNIILEELENFQGILMATTNLAENLDSAFDRRFLFKIVFQKPSTEVRAKIWKSKIATLRSWQYNNLAEKFDFSGGQIDNIIRKIEIQQIINNAPMNLENIESFCNEEMIIPQSCAIGFNNSKN</sequence>
<evidence type="ECO:0000259" key="1">
    <source>
        <dbReference type="SMART" id="SM00382"/>
    </source>
</evidence>
<comment type="caution">
    <text evidence="2">The sequence shown here is derived from an EMBL/GenBank/DDBJ whole genome shotgun (WGS) entry which is preliminary data.</text>
</comment>
<organism evidence="2 3">
    <name type="scientific">Chryseobacterium balustinum</name>
    <dbReference type="NCBI Taxonomy" id="246"/>
    <lineage>
        <taxon>Bacteria</taxon>
        <taxon>Pseudomonadati</taxon>
        <taxon>Bacteroidota</taxon>
        <taxon>Flavobacteriia</taxon>
        <taxon>Flavobacteriales</taxon>
        <taxon>Weeksellaceae</taxon>
        <taxon>Chryseobacterium group</taxon>
        <taxon>Chryseobacterium</taxon>
    </lineage>
</organism>
<keyword evidence="3" id="KW-1185">Reference proteome</keyword>
<evidence type="ECO:0000313" key="3">
    <source>
        <dbReference type="Proteomes" id="UP000190669"/>
    </source>
</evidence>
<dbReference type="SUPFAM" id="SSF52540">
    <property type="entry name" value="P-loop containing nucleoside triphosphate hydrolases"/>
    <property type="match status" value="1"/>
</dbReference>
<reference evidence="2 3" key="1">
    <citation type="submission" date="2017-02" db="EMBL/GenBank/DDBJ databases">
        <authorList>
            <person name="Varghese N."/>
            <person name="Submissions S."/>
        </authorList>
    </citation>
    <scope>NUCLEOTIDE SEQUENCE [LARGE SCALE GENOMIC DNA]</scope>
    <source>
        <strain evidence="2 3">DSM 16775</strain>
    </source>
</reference>
<gene>
    <name evidence="2" type="ORF">SAMN05421800_11587</name>
</gene>
<dbReference type="EMBL" id="FUZE01000015">
    <property type="protein sequence ID" value="SKB94363.1"/>
    <property type="molecule type" value="Genomic_DNA"/>
</dbReference>
<dbReference type="InterPro" id="IPR027417">
    <property type="entry name" value="P-loop_NTPase"/>
</dbReference>
<dbReference type="InterPro" id="IPR003593">
    <property type="entry name" value="AAA+_ATPase"/>
</dbReference>
<dbReference type="InterPro" id="IPR050304">
    <property type="entry name" value="MT-severing_AAA_ATPase"/>
</dbReference>
<dbReference type="SMART" id="SM00382">
    <property type="entry name" value="AAA"/>
    <property type="match status" value="1"/>
</dbReference>
<dbReference type="RefSeq" id="WP_079466117.1">
    <property type="nucleotide sequence ID" value="NZ_FUZE01000015.1"/>
</dbReference>
<evidence type="ECO:0000313" key="2">
    <source>
        <dbReference type="EMBL" id="SKB94363.1"/>
    </source>
</evidence>
<dbReference type="PANTHER" id="PTHR23074:SF83">
    <property type="entry name" value="VACUOLAR PROTEIN SORTING-ASSOCIATED PROTEIN 4A"/>
    <property type="match status" value="1"/>
</dbReference>
<dbReference type="Gene3D" id="3.40.50.300">
    <property type="entry name" value="P-loop containing nucleotide triphosphate hydrolases"/>
    <property type="match status" value="1"/>
</dbReference>
<dbReference type="CDD" id="cd19481">
    <property type="entry name" value="RecA-like_protease"/>
    <property type="match status" value="1"/>
</dbReference>
<dbReference type="PANTHER" id="PTHR23074">
    <property type="entry name" value="AAA DOMAIN-CONTAINING"/>
    <property type="match status" value="1"/>
</dbReference>
<proteinExistence type="predicted"/>
<protein>
    <submittedName>
        <fullName evidence="2">ATPase family associated with various cellular activities (AAA)</fullName>
    </submittedName>
</protein>
<dbReference type="Proteomes" id="UP000190669">
    <property type="component" value="Unassembled WGS sequence"/>
</dbReference>
<dbReference type="Pfam" id="PF00004">
    <property type="entry name" value="AAA"/>
    <property type="match status" value="1"/>
</dbReference>